<evidence type="ECO:0000256" key="1">
    <source>
        <dbReference type="SAM" id="MobiDB-lite"/>
    </source>
</evidence>
<sequence>MKKTIVFAIALGTIGAFSTEAKAQSDKLNSTQQPQTIEQTQQNDKKQQITAEALPEPVKEMLKNDALKDWQVSEVYKVAPDAQVTDAKATYEIHFTNAEQKKAIARFDEEGKVIAGKEGK</sequence>
<feature type="chain" id="PRO_5045537079" description="PepSY domain-containing protein" evidence="2">
    <location>
        <begin position="24"/>
        <end position="120"/>
    </location>
</feature>
<proteinExistence type="predicted"/>
<comment type="caution">
    <text evidence="3">The sequence shown here is derived from an EMBL/GenBank/DDBJ whole genome shotgun (WGS) entry which is preliminary data.</text>
</comment>
<evidence type="ECO:0008006" key="5">
    <source>
        <dbReference type="Google" id="ProtNLM"/>
    </source>
</evidence>
<keyword evidence="2" id="KW-0732">Signal</keyword>
<dbReference type="Gene3D" id="3.10.450.360">
    <property type="match status" value="1"/>
</dbReference>
<protein>
    <recommendedName>
        <fullName evidence="5">PepSY domain-containing protein</fullName>
    </recommendedName>
</protein>
<dbReference type="RefSeq" id="WP_377506125.1">
    <property type="nucleotide sequence ID" value="NZ_JBHULU010000012.1"/>
</dbReference>
<dbReference type="EMBL" id="JBHULU010000012">
    <property type="protein sequence ID" value="MFD2514152.1"/>
    <property type="molecule type" value="Genomic_DNA"/>
</dbReference>
<organism evidence="3 4">
    <name type="scientific">Pontibacter locisalis</name>
    <dbReference type="NCBI Taxonomy" id="1719035"/>
    <lineage>
        <taxon>Bacteria</taxon>
        <taxon>Pseudomonadati</taxon>
        <taxon>Bacteroidota</taxon>
        <taxon>Cytophagia</taxon>
        <taxon>Cytophagales</taxon>
        <taxon>Hymenobacteraceae</taxon>
        <taxon>Pontibacter</taxon>
    </lineage>
</organism>
<gene>
    <name evidence="3" type="ORF">ACFSRY_09765</name>
</gene>
<feature type="compositionally biased region" description="Low complexity" evidence="1">
    <location>
        <begin position="31"/>
        <end position="42"/>
    </location>
</feature>
<name>A0ABW5IMB3_9BACT</name>
<reference evidence="4" key="1">
    <citation type="journal article" date="2019" name="Int. J. Syst. Evol. Microbiol.">
        <title>The Global Catalogue of Microorganisms (GCM) 10K type strain sequencing project: providing services to taxonomists for standard genome sequencing and annotation.</title>
        <authorList>
            <consortium name="The Broad Institute Genomics Platform"/>
            <consortium name="The Broad Institute Genome Sequencing Center for Infectious Disease"/>
            <person name="Wu L."/>
            <person name="Ma J."/>
        </authorList>
    </citation>
    <scope>NUCLEOTIDE SEQUENCE [LARGE SCALE GENOMIC DNA]</scope>
    <source>
        <strain evidence="4">KCTC 42498</strain>
    </source>
</reference>
<evidence type="ECO:0000313" key="3">
    <source>
        <dbReference type="EMBL" id="MFD2514152.1"/>
    </source>
</evidence>
<feature type="region of interest" description="Disordered" evidence="1">
    <location>
        <begin position="22"/>
        <end position="48"/>
    </location>
</feature>
<evidence type="ECO:0000256" key="2">
    <source>
        <dbReference type="SAM" id="SignalP"/>
    </source>
</evidence>
<feature type="signal peptide" evidence="2">
    <location>
        <begin position="1"/>
        <end position="23"/>
    </location>
</feature>
<dbReference type="Proteomes" id="UP001597544">
    <property type="component" value="Unassembled WGS sequence"/>
</dbReference>
<accession>A0ABW5IMB3</accession>
<keyword evidence="4" id="KW-1185">Reference proteome</keyword>
<evidence type="ECO:0000313" key="4">
    <source>
        <dbReference type="Proteomes" id="UP001597544"/>
    </source>
</evidence>